<reference evidence="3" key="1">
    <citation type="submission" date="2020-01" db="EMBL/GenBank/DDBJ databases">
        <title>Caldichromatium gen. nov., sp. nov., a thermophilic purple sulfur bacterium member of the family Chromatiaceae isolated from Nakabusa hot spring, Japan.</title>
        <authorList>
            <person name="Saini M.K."/>
            <person name="Hanada S."/>
            <person name="Tank M."/>
        </authorList>
    </citation>
    <scope>NUCLEOTIDE SEQUENCE [LARGE SCALE GENOMIC DNA]</scope>
    <source>
        <strain evidence="3">No.7</strain>
    </source>
</reference>
<feature type="transmembrane region" description="Helical" evidence="1">
    <location>
        <begin position="129"/>
        <end position="150"/>
    </location>
</feature>
<dbReference type="KEGG" id="cjap:GWK36_04655"/>
<name>A0A6G7VBV8_9GAMM</name>
<dbReference type="AlphaFoldDB" id="A0A6G7VBV8"/>
<evidence type="ECO:0008006" key="4">
    <source>
        <dbReference type="Google" id="ProtNLM"/>
    </source>
</evidence>
<evidence type="ECO:0000313" key="3">
    <source>
        <dbReference type="Proteomes" id="UP000502699"/>
    </source>
</evidence>
<feature type="transmembrane region" description="Helical" evidence="1">
    <location>
        <begin position="74"/>
        <end position="95"/>
    </location>
</feature>
<keyword evidence="1" id="KW-0812">Transmembrane</keyword>
<protein>
    <recommendedName>
        <fullName evidence="4">GGDEF domain-containing protein</fullName>
    </recommendedName>
</protein>
<dbReference type="InterPro" id="IPR043128">
    <property type="entry name" value="Rev_trsase/Diguanyl_cyclase"/>
</dbReference>
<keyword evidence="3" id="KW-1185">Reference proteome</keyword>
<dbReference type="EMBL" id="CP048029">
    <property type="protein sequence ID" value="QIK37390.1"/>
    <property type="molecule type" value="Genomic_DNA"/>
</dbReference>
<keyword evidence="1" id="KW-1133">Transmembrane helix</keyword>
<dbReference type="RefSeq" id="WP_166270157.1">
    <property type="nucleotide sequence ID" value="NZ_CP048029.1"/>
</dbReference>
<sequence>MSYFFSVFLFAMRGHIPDIVSIPLANGLLILGADLLYQGSQRFFAQPIARWPWAILLLAEAFLFYWTLWPDDRWRAITICLSCAFIQLNHFVLVWHHDRQTLIARFLLLTLALSTSADSKLFDPNPYQAIYLLTQAILNFLLSLNVFFLGQQMIFAELSKLSLKDPLTGALNRRALMQQGQREFERQRRSQPRSRCCS</sequence>
<proteinExistence type="predicted"/>
<accession>A0A6G7VBV8</accession>
<feature type="transmembrane region" description="Helical" evidence="1">
    <location>
        <begin position="49"/>
        <end position="68"/>
    </location>
</feature>
<evidence type="ECO:0000256" key="1">
    <source>
        <dbReference type="SAM" id="Phobius"/>
    </source>
</evidence>
<feature type="transmembrane region" description="Helical" evidence="1">
    <location>
        <begin position="20"/>
        <end position="37"/>
    </location>
</feature>
<dbReference type="Proteomes" id="UP000502699">
    <property type="component" value="Chromosome"/>
</dbReference>
<gene>
    <name evidence="2" type="ORF">GWK36_04655</name>
</gene>
<keyword evidence="1" id="KW-0472">Membrane</keyword>
<feature type="transmembrane region" description="Helical" evidence="1">
    <location>
        <begin position="102"/>
        <end position="117"/>
    </location>
</feature>
<evidence type="ECO:0000313" key="2">
    <source>
        <dbReference type="EMBL" id="QIK37390.1"/>
    </source>
</evidence>
<organism evidence="2 3">
    <name type="scientific">Caldichromatium japonicum</name>
    <dbReference type="NCBI Taxonomy" id="2699430"/>
    <lineage>
        <taxon>Bacteria</taxon>
        <taxon>Pseudomonadati</taxon>
        <taxon>Pseudomonadota</taxon>
        <taxon>Gammaproteobacteria</taxon>
        <taxon>Chromatiales</taxon>
        <taxon>Chromatiaceae</taxon>
        <taxon>Caldichromatium</taxon>
    </lineage>
</organism>
<dbReference type="Gene3D" id="3.30.70.270">
    <property type="match status" value="1"/>
</dbReference>